<dbReference type="GO" id="GO:0015627">
    <property type="term" value="C:type II protein secretion system complex"/>
    <property type="evidence" value="ECO:0007669"/>
    <property type="project" value="InterPro"/>
</dbReference>
<proteinExistence type="inferred from homology"/>
<comment type="similarity">
    <text evidence="1 4">Belongs to the N-Me-Phe pilin family.</text>
</comment>
<evidence type="ECO:0000256" key="2">
    <source>
        <dbReference type="ARBA" id="ARBA00011156"/>
    </source>
</evidence>
<evidence type="ECO:0008006" key="8">
    <source>
        <dbReference type="Google" id="ProtNLM"/>
    </source>
</evidence>
<dbReference type="Gene3D" id="3.30.700.10">
    <property type="entry name" value="Glycoprotein, Type 4 Pilin"/>
    <property type="match status" value="1"/>
</dbReference>
<evidence type="ECO:0000256" key="1">
    <source>
        <dbReference type="ARBA" id="ARBA00005233"/>
    </source>
</evidence>
<dbReference type="NCBIfam" id="TIGR02532">
    <property type="entry name" value="IV_pilin_GFxxxE"/>
    <property type="match status" value="1"/>
</dbReference>
<dbReference type="InterPro" id="IPR000983">
    <property type="entry name" value="Bac_GSPG_pilin"/>
</dbReference>
<evidence type="ECO:0000313" key="6">
    <source>
        <dbReference type="EMBL" id="KYN25235.1"/>
    </source>
</evidence>
<feature type="transmembrane region" description="Helical" evidence="5">
    <location>
        <begin position="12"/>
        <end position="36"/>
    </location>
</feature>
<dbReference type="PANTHER" id="PTHR30093">
    <property type="entry name" value="GENERAL SECRETION PATHWAY PROTEIN G"/>
    <property type="match status" value="1"/>
</dbReference>
<gene>
    <name evidence="6" type="ORF">AUQ44_05940</name>
</gene>
<keyword evidence="5" id="KW-0812">Transmembrane</keyword>
<evidence type="ECO:0000256" key="3">
    <source>
        <dbReference type="ARBA" id="ARBA00022481"/>
    </source>
</evidence>
<comment type="subunit">
    <text evidence="2">The pili are polar flexible filaments of about 5.4 nanometers diameter and 2.5 micrometers average length; they consist of only a single polypeptide chain arranged in a helical configuration of five subunits per turn in the assembled pilus.</text>
</comment>
<keyword evidence="5" id="KW-1133">Transmembrane helix</keyword>
<name>A0A151JHJ8_9VIBR</name>
<dbReference type="Pfam" id="PF07963">
    <property type="entry name" value="N_methyl"/>
    <property type="match status" value="1"/>
</dbReference>
<dbReference type="EMBL" id="LOMK01000001">
    <property type="protein sequence ID" value="KYN25235.1"/>
    <property type="molecule type" value="Genomic_DNA"/>
</dbReference>
<dbReference type="PANTHER" id="PTHR30093:SF34">
    <property type="entry name" value="PREPILIN PEPTIDASE-DEPENDENT PROTEIN D"/>
    <property type="match status" value="1"/>
</dbReference>
<dbReference type="GO" id="GO:0009289">
    <property type="term" value="C:pilus"/>
    <property type="evidence" value="ECO:0007669"/>
    <property type="project" value="InterPro"/>
</dbReference>
<comment type="caution">
    <text evidence="6">The sequence shown here is derived from an EMBL/GenBank/DDBJ whole genome shotgun (WGS) entry which is preliminary data.</text>
</comment>
<evidence type="ECO:0000256" key="4">
    <source>
        <dbReference type="RuleBase" id="RU000389"/>
    </source>
</evidence>
<keyword evidence="3" id="KW-0488">Methylation</keyword>
<dbReference type="InterPro" id="IPR045584">
    <property type="entry name" value="Pilin-like"/>
</dbReference>
<evidence type="ECO:0000256" key="5">
    <source>
        <dbReference type="SAM" id="Phobius"/>
    </source>
</evidence>
<reference evidence="7" key="1">
    <citation type="submission" date="2015-12" db="EMBL/GenBank/DDBJ databases">
        <authorList>
            <person name="Tarr C.L."/>
            <person name="Gladney L.M."/>
        </authorList>
    </citation>
    <scope>NUCLEOTIDE SEQUENCE [LARGE SCALE GENOMIC DNA]</scope>
    <source>
        <strain evidence="7">2756-81</strain>
    </source>
</reference>
<dbReference type="InterPro" id="IPR012902">
    <property type="entry name" value="N_methyl_site"/>
</dbReference>
<dbReference type="GO" id="GO:0015628">
    <property type="term" value="P:protein secretion by the type II secretion system"/>
    <property type="evidence" value="ECO:0007669"/>
    <property type="project" value="InterPro"/>
</dbReference>
<keyword evidence="4" id="KW-0281">Fimbrium</keyword>
<sequence length="145" mass="14984">MKKHNRVTKQQGFTLIELMIVVAIIGVLSAIAVPAYKDYVAKSAVTSAVGTLKALLTNADLYSQNSTSSTTNLASIGGSNTMNSLGNITATIQGAGAASTATSTITFTFSADKAVAGNVQYSRTPVSPWTCTNNTSPKVEIDSCS</sequence>
<keyword evidence="5" id="KW-0472">Membrane</keyword>
<dbReference type="InterPro" id="IPR001082">
    <property type="entry name" value="Pilin"/>
</dbReference>
<dbReference type="GO" id="GO:0007155">
    <property type="term" value="P:cell adhesion"/>
    <property type="evidence" value="ECO:0007669"/>
    <property type="project" value="InterPro"/>
</dbReference>
<organism evidence="6 7">
    <name type="scientific">Vibrio cidicii</name>
    <dbReference type="NCBI Taxonomy" id="1763883"/>
    <lineage>
        <taxon>Bacteria</taxon>
        <taxon>Pseudomonadati</taxon>
        <taxon>Pseudomonadota</taxon>
        <taxon>Gammaproteobacteria</taxon>
        <taxon>Vibrionales</taxon>
        <taxon>Vibrionaceae</taxon>
        <taxon>Vibrio</taxon>
    </lineage>
</organism>
<dbReference type="PROSITE" id="PS00409">
    <property type="entry name" value="PROKAR_NTER_METHYL"/>
    <property type="match status" value="1"/>
</dbReference>
<dbReference type="PRINTS" id="PR00813">
    <property type="entry name" value="BCTERIALGSPG"/>
</dbReference>
<dbReference type="Proteomes" id="UP000075349">
    <property type="component" value="Unassembled WGS sequence"/>
</dbReference>
<dbReference type="AlphaFoldDB" id="A0A151JHJ8"/>
<protein>
    <recommendedName>
        <fullName evidence="8">Fimbrial protein</fullName>
    </recommendedName>
</protein>
<accession>A0A151JHJ8</accession>
<dbReference type="SUPFAM" id="SSF54523">
    <property type="entry name" value="Pili subunits"/>
    <property type="match status" value="1"/>
</dbReference>
<evidence type="ECO:0000313" key="7">
    <source>
        <dbReference type="Proteomes" id="UP000075349"/>
    </source>
</evidence>
<dbReference type="Pfam" id="PF00114">
    <property type="entry name" value="Pilin"/>
    <property type="match status" value="1"/>
</dbReference>